<evidence type="ECO:0000256" key="9">
    <source>
        <dbReference type="SAM" id="MobiDB-lite"/>
    </source>
</evidence>
<dbReference type="GO" id="GO:0004222">
    <property type="term" value="F:metalloendopeptidase activity"/>
    <property type="evidence" value="ECO:0007669"/>
    <property type="project" value="InterPro"/>
</dbReference>
<dbReference type="PANTHER" id="PTHR33794:SF1">
    <property type="entry name" value="BACILLOLYSIN"/>
    <property type="match status" value="1"/>
</dbReference>
<protein>
    <submittedName>
        <fullName evidence="14">Zn-dependent metalloprotease</fullName>
    </submittedName>
</protein>
<sequence>MKDDARGTIRITEERATGRVGFARTASGDLLPSVDARTATQAAAKAGAYLDEYATAFGARRGELRQTEVREARGGWTVEYAQSYRGVPVFAGELRAHVDRQGDLTAVNGFAVPGLDLDTTPRVSKADAAARAVRLVGASPSDKRTPGSAKGLEAVANDLMVYRMGTTRGVEGDAVLAWVVEVSNRSDVRETVILDARTGKKINRWSMIAHNLSRELYESKLAPANLVWKEGDAFPGGLDEDQAAEVAGAGETYWMFMNTFGRDSYDGQGAKMVTVNNDPAIRCPNANWNGVSTNYCSGVSSDDTVAHEWGHAYTEYTSGLIYQWQSGAMNEAYSDIWGETVDMLNDRYNETPDTKRIEGDCSVQSPPLISVEITAPANVAGPCEAVPASGGPTFTSEVLTPQVVVGLDAEDPEVDDVPTDGCSPFSNAAAIDGNWVFVDENLNTGCGEDSLAAYYEAVAGNAITAGAEGIIFGGDPEFAPWDMPGATFTIPALQVDGDSGTRFKTAGTSTARISASTTNTDESYRWLSGEADPAFGGAIRDMWNPNCYGDPGKVSDEEYYCDTTDAGGVHTNSGVVNHAYALLVDGSTYNGVTVPAIGLDKAANIFWQAQLEYLTPSSDFADLADALASSCTDLVGEDINEVTLGQSATGGSQATPELADPITTADCAAVDKASQAVELAKDPVQCNFGPLLAKNTPSLCGTGFTSKVTWSEDFEDGLAGWTQDEDVVYADEGATGIDWVPTTSAPGGHAGGVAFGADPTTGSCLADAEDISGRNGLISPSVTVPAGTSPRLTFDHYVATEAEYDGANVKASVNGGPFTVIPASAYVFNGPGAVLATAEEDNTNPMGGEVAFTGTDGGEINGSWGTSIIDLAAIAPAGASVKFRFDMGRDGCNGVDGWYVDNVKVQVCEKNATTPTPPNPPNPPAPDEKDQTRTKVKVKPVTVERGEQVKVVTVVKSRAGTPRGEVRVKVDGKKIDTVRLSKGRAVVTFKATWKPGKYTVKVTYLGTDNYKRSSDDARLRIKG</sequence>
<dbReference type="GO" id="GO:0006508">
    <property type="term" value="P:proteolysis"/>
    <property type="evidence" value="ECO:0007669"/>
    <property type="project" value="UniProtKB-KW"/>
</dbReference>
<dbReference type="InterPro" id="IPR011096">
    <property type="entry name" value="FTP_domain"/>
</dbReference>
<keyword evidence="5" id="KW-0378">Hydrolase</keyword>
<dbReference type="EMBL" id="JACCBW010000002">
    <property type="protein sequence ID" value="NYE36965.1"/>
    <property type="molecule type" value="Genomic_DNA"/>
</dbReference>
<evidence type="ECO:0000256" key="8">
    <source>
        <dbReference type="PIRSR" id="PIRSR623612-1"/>
    </source>
</evidence>
<dbReference type="PANTHER" id="PTHR33794">
    <property type="entry name" value="BACILLOLYSIN"/>
    <property type="match status" value="1"/>
</dbReference>
<feature type="domain" description="Peptidase M4" evidence="10">
    <location>
        <begin position="219"/>
        <end position="315"/>
    </location>
</feature>
<feature type="domain" description="Peptidase M4 C-terminal" evidence="11">
    <location>
        <begin position="519"/>
        <end position="643"/>
    </location>
</feature>
<dbReference type="InterPro" id="IPR032109">
    <property type="entry name" value="Big_3_5"/>
</dbReference>
<feature type="region of interest" description="Disordered" evidence="9">
    <location>
        <begin position="910"/>
        <end position="934"/>
    </location>
</feature>
<dbReference type="Gene3D" id="3.10.170.10">
    <property type="match status" value="1"/>
</dbReference>
<dbReference type="Pfam" id="PF16640">
    <property type="entry name" value="Big_3_5"/>
    <property type="match status" value="1"/>
</dbReference>
<feature type="domain" description="Bacterial Ig-like" evidence="13">
    <location>
        <begin position="939"/>
        <end position="1016"/>
    </location>
</feature>
<keyword evidence="15" id="KW-1185">Reference proteome</keyword>
<dbReference type="Gene3D" id="2.60.40.10">
    <property type="entry name" value="Immunoglobulins"/>
    <property type="match status" value="1"/>
</dbReference>
<evidence type="ECO:0000256" key="2">
    <source>
        <dbReference type="ARBA" id="ARBA00022670"/>
    </source>
</evidence>
<evidence type="ECO:0000256" key="7">
    <source>
        <dbReference type="ARBA" id="ARBA00023049"/>
    </source>
</evidence>
<dbReference type="InterPro" id="IPR013856">
    <property type="entry name" value="Peptidase_M4_domain"/>
</dbReference>
<feature type="compositionally biased region" description="Pro residues" evidence="9">
    <location>
        <begin position="915"/>
        <end position="925"/>
    </location>
</feature>
<dbReference type="Gene3D" id="1.10.390.10">
    <property type="entry name" value="Neutral Protease Domain 2"/>
    <property type="match status" value="2"/>
</dbReference>
<dbReference type="InterPro" id="IPR013783">
    <property type="entry name" value="Ig-like_fold"/>
</dbReference>
<proteinExistence type="inferred from homology"/>
<dbReference type="Pfam" id="PF20773">
    <property type="entry name" value="InhA-like_MAM"/>
    <property type="match status" value="1"/>
</dbReference>
<dbReference type="PRINTS" id="PR00730">
    <property type="entry name" value="THERMOLYSIN"/>
</dbReference>
<dbReference type="InterPro" id="IPR050728">
    <property type="entry name" value="Zinc_Metalloprotease_M4"/>
</dbReference>
<dbReference type="Proteomes" id="UP000549911">
    <property type="component" value="Unassembled WGS sequence"/>
</dbReference>
<dbReference type="InterPro" id="IPR023612">
    <property type="entry name" value="Peptidase_M4"/>
</dbReference>
<dbReference type="Gene3D" id="3.10.450.490">
    <property type="match status" value="1"/>
</dbReference>
<dbReference type="AlphaFoldDB" id="A0A7Y9H2W3"/>
<evidence type="ECO:0000259" key="13">
    <source>
        <dbReference type="Pfam" id="PF16640"/>
    </source>
</evidence>
<accession>A0A7Y9H2W3</accession>
<feature type="domain" description="FTP" evidence="12">
    <location>
        <begin position="78"/>
        <end position="109"/>
    </location>
</feature>
<dbReference type="Pfam" id="PF01447">
    <property type="entry name" value="Peptidase_M4"/>
    <property type="match status" value="1"/>
</dbReference>
<dbReference type="GO" id="GO:0005975">
    <property type="term" value="P:carbohydrate metabolic process"/>
    <property type="evidence" value="ECO:0007669"/>
    <property type="project" value="UniProtKB-ARBA"/>
</dbReference>
<dbReference type="GO" id="GO:0046872">
    <property type="term" value="F:metal ion binding"/>
    <property type="evidence" value="ECO:0007669"/>
    <property type="project" value="UniProtKB-KW"/>
</dbReference>
<keyword evidence="2 14" id="KW-0645">Protease</keyword>
<evidence type="ECO:0000259" key="12">
    <source>
        <dbReference type="Pfam" id="PF07504"/>
    </source>
</evidence>
<evidence type="ECO:0000313" key="14">
    <source>
        <dbReference type="EMBL" id="NYE36965.1"/>
    </source>
</evidence>
<name>A0A7Y9H2W3_9ACTN</name>
<keyword evidence="6" id="KW-0862">Zinc</keyword>
<keyword evidence="7 14" id="KW-0482">Metalloprotease</keyword>
<evidence type="ECO:0000256" key="5">
    <source>
        <dbReference type="ARBA" id="ARBA00022801"/>
    </source>
</evidence>
<dbReference type="SUPFAM" id="SSF55486">
    <property type="entry name" value="Metalloproteases ('zincins'), catalytic domain"/>
    <property type="match status" value="1"/>
</dbReference>
<feature type="active site" evidence="8">
    <location>
        <position position="308"/>
    </location>
</feature>
<evidence type="ECO:0000259" key="11">
    <source>
        <dbReference type="Pfam" id="PF02868"/>
    </source>
</evidence>
<reference evidence="14 15" key="2">
    <citation type="submission" date="2020-08" db="EMBL/GenBank/DDBJ databases">
        <title>The Agave Microbiome: Exploring the role of microbial communities in plant adaptations to desert environments.</title>
        <authorList>
            <person name="Partida-Martinez L.P."/>
        </authorList>
    </citation>
    <scope>NUCLEOTIDE SEQUENCE [LARGE SCALE GENOMIC DNA]</scope>
    <source>
        <strain evidence="14 15">AT2.17</strain>
    </source>
</reference>
<evidence type="ECO:0000313" key="15">
    <source>
        <dbReference type="Proteomes" id="UP000549911"/>
    </source>
</evidence>
<dbReference type="InterPro" id="IPR001570">
    <property type="entry name" value="Peptidase_M4_C_domain"/>
</dbReference>
<evidence type="ECO:0000256" key="3">
    <source>
        <dbReference type="ARBA" id="ARBA00022723"/>
    </source>
</evidence>
<feature type="domain" description="Peptidase M4 C-terminal" evidence="11">
    <location>
        <begin position="318"/>
        <end position="344"/>
    </location>
</feature>
<dbReference type="InterPro" id="IPR027268">
    <property type="entry name" value="Peptidase_M4/M1_CTD_sf"/>
</dbReference>
<evidence type="ECO:0000256" key="4">
    <source>
        <dbReference type="ARBA" id="ARBA00022729"/>
    </source>
</evidence>
<keyword evidence="3" id="KW-0479">Metal-binding</keyword>
<organism evidence="14 15">
    <name type="scientific">Nocardioides cavernae</name>
    <dbReference type="NCBI Taxonomy" id="1921566"/>
    <lineage>
        <taxon>Bacteria</taxon>
        <taxon>Bacillati</taxon>
        <taxon>Actinomycetota</taxon>
        <taxon>Actinomycetes</taxon>
        <taxon>Propionibacteriales</taxon>
        <taxon>Nocardioidaceae</taxon>
        <taxon>Nocardioides</taxon>
    </lineage>
</organism>
<evidence type="ECO:0000256" key="6">
    <source>
        <dbReference type="ARBA" id="ARBA00022833"/>
    </source>
</evidence>
<dbReference type="Pfam" id="PF02868">
    <property type="entry name" value="Peptidase_M4_C"/>
    <property type="match status" value="2"/>
</dbReference>
<reference evidence="14 15" key="1">
    <citation type="submission" date="2020-07" db="EMBL/GenBank/DDBJ databases">
        <authorList>
            <person name="Partida-Martinez L."/>
            <person name="Huntemann M."/>
            <person name="Clum A."/>
            <person name="Wang J."/>
            <person name="Palaniappan K."/>
            <person name="Ritter S."/>
            <person name="Chen I.-M."/>
            <person name="Stamatis D."/>
            <person name="Reddy T."/>
            <person name="O'Malley R."/>
            <person name="Daum C."/>
            <person name="Shapiro N."/>
            <person name="Ivanova N."/>
            <person name="Kyrpides N."/>
            <person name="Woyke T."/>
        </authorList>
    </citation>
    <scope>NUCLEOTIDE SEQUENCE [LARGE SCALE GENOMIC DNA]</scope>
    <source>
        <strain evidence="14 15">AT2.17</strain>
    </source>
</reference>
<comment type="similarity">
    <text evidence="1">Belongs to the peptidase M4 family.</text>
</comment>
<evidence type="ECO:0000256" key="1">
    <source>
        <dbReference type="ARBA" id="ARBA00009388"/>
    </source>
</evidence>
<evidence type="ECO:0000259" key="10">
    <source>
        <dbReference type="Pfam" id="PF01447"/>
    </source>
</evidence>
<comment type="caution">
    <text evidence="14">The sequence shown here is derived from an EMBL/GenBank/DDBJ whole genome shotgun (WGS) entry which is preliminary data.</text>
</comment>
<feature type="active site" description="Proton donor" evidence="8">
    <location>
        <position position="570"/>
    </location>
</feature>
<gene>
    <name evidence="14" type="ORF">F4692_002098</name>
</gene>
<keyword evidence="4" id="KW-0732">Signal</keyword>
<dbReference type="Pfam" id="PF07504">
    <property type="entry name" value="FTP"/>
    <property type="match status" value="1"/>
</dbReference>